<evidence type="ECO:0000256" key="1">
    <source>
        <dbReference type="SAM" id="SignalP"/>
    </source>
</evidence>
<organism evidence="2 3">
    <name type="scientific">Ottowia testudinis</name>
    <dbReference type="NCBI Taxonomy" id="2816950"/>
    <lineage>
        <taxon>Bacteria</taxon>
        <taxon>Pseudomonadati</taxon>
        <taxon>Pseudomonadota</taxon>
        <taxon>Betaproteobacteria</taxon>
        <taxon>Burkholderiales</taxon>
        <taxon>Comamonadaceae</taxon>
        <taxon>Ottowia</taxon>
    </lineage>
</organism>
<evidence type="ECO:0000313" key="3">
    <source>
        <dbReference type="Proteomes" id="UP000663903"/>
    </source>
</evidence>
<keyword evidence="1" id="KW-0732">Signal</keyword>
<proteinExistence type="predicted"/>
<dbReference type="KEGG" id="otd:J1M35_06595"/>
<feature type="signal peptide" evidence="1">
    <location>
        <begin position="1"/>
        <end position="19"/>
    </location>
</feature>
<name>A0A975CK47_9BURK</name>
<dbReference type="AlphaFoldDB" id="A0A975CK47"/>
<accession>A0A975CK47</accession>
<reference evidence="2" key="1">
    <citation type="submission" date="2021-03" db="EMBL/GenBank/DDBJ databases">
        <title>Ottowia sp. 27C isolated from the cloaca of a Giant Asian pond turtle (Heosemys grandis).</title>
        <authorList>
            <person name="Spergser J."/>
            <person name="Busse H.-J."/>
        </authorList>
    </citation>
    <scope>NUCLEOTIDE SEQUENCE</scope>
    <source>
        <strain evidence="2">27C</strain>
    </source>
</reference>
<keyword evidence="3" id="KW-1185">Reference proteome</keyword>
<evidence type="ECO:0000313" key="2">
    <source>
        <dbReference type="EMBL" id="QTD46541.1"/>
    </source>
</evidence>
<protein>
    <submittedName>
        <fullName evidence="2">Uncharacterized protein</fullName>
    </submittedName>
</protein>
<feature type="chain" id="PRO_5037791399" evidence="1">
    <location>
        <begin position="20"/>
        <end position="111"/>
    </location>
</feature>
<gene>
    <name evidence="2" type="ORF">J1M35_06595</name>
</gene>
<sequence>MTSSSLLMAGLLFCGAALALPSAENSDLVPPNSPFKELGFPDAGKFNPNDDAKAHAAAGAPAVHVAPAAMTYPPAIVIDTRASRPYALVAAPTLPCAPGYCPRPRPRRDRN</sequence>
<dbReference type="EMBL" id="CP071796">
    <property type="protein sequence ID" value="QTD46541.1"/>
    <property type="molecule type" value="Genomic_DNA"/>
</dbReference>
<dbReference type="Proteomes" id="UP000663903">
    <property type="component" value="Chromosome"/>
</dbReference>
<dbReference type="RefSeq" id="WP_208010440.1">
    <property type="nucleotide sequence ID" value="NZ_CP071796.1"/>
</dbReference>